<dbReference type="EMBL" id="JAGQHS010000062">
    <property type="protein sequence ID" value="MCA9756667.1"/>
    <property type="molecule type" value="Genomic_DNA"/>
</dbReference>
<sequence length="227" mass="24380">MKNLTARIVTASVIFGIGITSLSLNAPSAVANDGQTIDVVANPQFGDGRFTQSDLAALSEYALWGWSEVLTLSGMEVYFDSNSEARMAEYWTFVWPYLDEASKASFSAADELWPSMVVAMSFDDDSRATYLDQFAVTFQNNWGGIEGPTLQYLLGQIDGQQYAAVVQPRLTGGGTYAGNGTGSASGTNSPNYGHTESLGDYIVGDNHEIISNAAIDNIGPVMDFSDF</sequence>
<feature type="signal peptide" evidence="1">
    <location>
        <begin position="1"/>
        <end position="31"/>
    </location>
</feature>
<keyword evidence="1" id="KW-0732">Signal</keyword>
<reference evidence="2" key="1">
    <citation type="submission" date="2020-04" db="EMBL/GenBank/DDBJ databases">
        <authorList>
            <person name="Zhang T."/>
        </authorList>
    </citation>
    <scope>NUCLEOTIDE SEQUENCE</scope>
    <source>
        <strain evidence="2">HKST-UBA02</strain>
    </source>
</reference>
<reference evidence="2" key="2">
    <citation type="journal article" date="2021" name="Microbiome">
        <title>Successional dynamics and alternative stable states in a saline activated sludge microbial community over 9 years.</title>
        <authorList>
            <person name="Wang Y."/>
            <person name="Ye J."/>
            <person name="Ju F."/>
            <person name="Liu L."/>
            <person name="Boyd J.A."/>
            <person name="Deng Y."/>
            <person name="Parks D.H."/>
            <person name="Jiang X."/>
            <person name="Yin X."/>
            <person name="Woodcroft B.J."/>
            <person name="Tyson G.W."/>
            <person name="Hugenholtz P."/>
            <person name="Polz M.F."/>
            <person name="Zhang T."/>
        </authorList>
    </citation>
    <scope>NUCLEOTIDE SEQUENCE</scope>
    <source>
        <strain evidence="2">HKST-UBA02</strain>
    </source>
</reference>
<comment type="caution">
    <text evidence="2">The sequence shown here is derived from an EMBL/GenBank/DDBJ whole genome shotgun (WGS) entry which is preliminary data.</text>
</comment>
<gene>
    <name evidence="2" type="ORF">KDA27_12760</name>
</gene>
<accession>A0A956SDH4</accession>
<evidence type="ECO:0000313" key="2">
    <source>
        <dbReference type="EMBL" id="MCA9756667.1"/>
    </source>
</evidence>
<proteinExistence type="predicted"/>
<dbReference type="AlphaFoldDB" id="A0A956SDH4"/>
<feature type="chain" id="PRO_5037280222" evidence="1">
    <location>
        <begin position="32"/>
        <end position="227"/>
    </location>
</feature>
<organism evidence="2 3">
    <name type="scientific">Eiseniibacteriota bacterium</name>
    <dbReference type="NCBI Taxonomy" id="2212470"/>
    <lineage>
        <taxon>Bacteria</taxon>
        <taxon>Candidatus Eiseniibacteriota</taxon>
    </lineage>
</organism>
<protein>
    <submittedName>
        <fullName evidence="2">Uncharacterized protein</fullName>
    </submittedName>
</protein>
<dbReference type="Proteomes" id="UP000739538">
    <property type="component" value="Unassembled WGS sequence"/>
</dbReference>
<name>A0A956SDH4_UNCEI</name>
<evidence type="ECO:0000313" key="3">
    <source>
        <dbReference type="Proteomes" id="UP000739538"/>
    </source>
</evidence>
<evidence type="ECO:0000256" key="1">
    <source>
        <dbReference type="SAM" id="SignalP"/>
    </source>
</evidence>